<dbReference type="GO" id="GO:0005643">
    <property type="term" value="C:nuclear pore"/>
    <property type="evidence" value="ECO:0007669"/>
    <property type="project" value="TreeGrafter"/>
</dbReference>
<gene>
    <name evidence="2" type="ORF">ANCCEY_12238</name>
</gene>
<accession>A0A0D6L9P1</accession>
<dbReference type="Pfam" id="PF26181">
    <property type="entry name" value="Ig_NUP210_13th"/>
    <property type="match status" value="1"/>
</dbReference>
<protein>
    <recommendedName>
        <fullName evidence="1">NUP210 Ig-like domain-containing protein</fullName>
    </recommendedName>
</protein>
<dbReference type="PANTHER" id="PTHR23019:SF0">
    <property type="entry name" value="NUCLEAR PORE MEMBRANE GLYCOPROTEIN 210"/>
    <property type="match status" value="1"/>
</dbReference>
<dbReference type="AlphaFoldDB" id="A0A0D6L9P1"/>
<evidence type="ECO:0000313" key="3">
    <source>
        <dbReference type="Proteomes" id="UP000054495"/>
    </source>
</evidence>
<sequence>MEGLFDFKVVGQQFALYNARGRTTLEVVGGPQPPRPIRFALNNSRIASVEPNALITSSNLGYTSITGTMDAGHERSSRSTVVLHVVSLAGIRAIASTQIAEKGAYVSVRVNGLDEHESPFSFGGALYPFKVTWTVSHPGVLQIIHPFGSSISETDDNRFAVWLKGCNPGSAIVKSEDDKRVNVSYLDRNIERITVDAHILNAERTASL</sequence>
<proteinExistence type="predicted"/>
<dbReference type="InterPro" id="IPR058779">
    <property type="entry name" value="Ig_NUP210_13th"/>
</dbReference>
<dbReference type="EMBL" id="KE125399">
    <property type="protein sequence ID" value="EPB68670.1"/>
    <property type="molecule type" value="Genomic_DNA"/>
</dbReference>
<feature type="domain" description="NUP210 Ig-like" evidence="1">
    <location>
        <begin position="87"/>
        <end position="174"/>
    </location>
</feature>
<dbReference type="PANTHER" id="PTHR23019">
    <property type="entry name" value="NUCLEAR PORE MEMBRANE GLYCOPROTEIN GP210-RELATED"/>
    <property type="match status" value="1"/>
</dbReference>
<dbReference type="InterPro" id="IPR045197">
    <property type="entry name" value="NUP210-like"/>
</dbReference>
<dbReference type="Proteomes" id="UP000054495">
    <property type="component" value="Unassembled WGS sequence"/>
</dbReference>
<evidence type="ECO:0000313" key="2">
    <source>
        <dbReference type="EMBL" id="EPB68670.1"/>
    </source>
</evidence>
<name>A0A0D6L9P1_9BILA</name>
<reference evidence="2 3" key="1">
    <citation type="submission" date="2013-05" db="EMBL/GenBank/DDBJ databases">
        <title>Draft genome of the parasitic nematode Anyclostoma ceylanicum.</title>
        <authorList>
            <person name="Mitreva M."/>
        </authorList>
    </citation>
    <scope>NUCLEOTIDE SEQUENCE [LARGE SCALE GENOMIC DNA]</scope>
</reference>
<keyword evidence="3" id="KW-1185">Reference proteome</keyword>
<organism evidence="2 3">
    <name type="scientific">Ancylostoma ceylanicum</name>
    <dbReference type="NCBI Taxonomy" id="53326"/>
    <lineage>
        <taxon>Eukaryota</taxon>
        <taxon>Metazoa</taxon>
        <taxon>Ecdysozoa</taxon>
        <taxon>Nematoda</taxon>
        <taxon>Chromadorea</taxon>
        <taxon>Rhabditida</taxon>
        <taxon>Rhabditina</taxon>
        <taxon>Rhabditomorpha</taxon>
        <taxon>Strongyloidea</taxon>
        <taxon>Ancylostomatidae</taxon>
        <taxon>Ancylostomatinae</taxon>
        <taxon>Ancylostoma</taxon>
    </lineage>
</organism>
<evidence type="ECO:0000259" key="1">
    <source>
        <dbReference type="Pfam" id="PF26181"/>
    </source>
</evidence>